<name>A0A3D8QPX8_9HELO</name>
<evidence type="ECO:0000313" key="2">
    <source>
        <dbReference type="Proteomes" id="UP000256328"/>
    </source>
</evidence>
<sequence>MNISDSSKFQLERLPKRQRKARAQPEHFRYLPTYPDFYKFNRGIEAGQETAVQPCDKEFLDALLRHLAALVRAFVHHNPPPSKSGFMGQSLSELNQKILRYFRIVMKQCQRLKAFPKLFPCDCSRQDFFGKVAVLTRIMANYREIFQSYEDLAVKVHEYLPWKFISKDESGKIVEERALPPFFPGQPGGKNPWNYWLDNSAKGNDGWIAIQQKIPQVGDTIIRHQSRLYESLETQFEAEQSYTRDRKDANANIGEPGDAYKHMTWSQFQTVGEYDLGFERGWRKKHDSNGIRTLESLEVDVFRSRVEPYSQALPSNCPYFKFAVAYKP</sequence>
<gene>
    <name evidence="1" type="ORF">BP5796_10361</name>
</gene>
<protein>
    <submittedName>
        <fullName evidence="1">Uncharacterized protein</fullName>
    </submittedName>
</protein>
<accession>A0A3D8QPX8</accession>
<dbReference type="EMBL" id="PDLN01000016">
    <property type="protein sequence ID" value="RDW63859.1"/>
    <property type="molecule type" value="Genomic_DNA"/>
</dbReference>
<organism evidence="1 2">
    <name type="scientific">Coleophoma crateriformis</name>
    <dbReference type="NCBI Taxonomy" id="565419"/>
    <lineage>
        <taxon>Eukaryota</taxon>
        <taxon>Fungi</taxon>
        <taxon>Dikarya</taxon>
        <taxon>Ascomycota</taxon>
        <taxon>Pezizomycotina</taxon>
        <taxon>Leotiomycetes</taxon>
        <taxon>Helotiales</taxon>
        <taxon>Dermateaceae</taxon>
        <taxon>Coleophoma</taxon>
    </lineage>
</organism>
<dbReference type="OrthoDB" id="3558864at2759"/>
<evidence type="ECO:0000313" key="1">
    <source>
        <dbReference type="EMBL" id="RDW63859.1"/>
    </source>
</evidence>
<comment type="caution">
    <text evidence="1">The sequence shown here is derived from an EMBL/GenBank/DDBJ whole genome shotgun (WGS) entry which is preliminary data.</text>
</comment>
<reference evidence="1 2" key="1">
    <citation type="journal article" date="2018" name="IMA Fungus">
        <title>IMA Genome-F 9: Draft genome sequence of Annulohypoxylon stygium, Aspergillus mulundensis, Berkeleyomyces basicola (syn. Thielaviopsis basicola), Ceratocystis smalleyi, two Cercospora beticola strains, Coleophoma cylindrospora, Fusarium fracticaudum, Phialophora cf. hyalina, and Morchella septimelata.</title>
        <authorList>
            <person name="Wingfield B.D."/>
            <person name="Bills G.F."/>
            <person name="Dong Y."/>
            <person name="Huang W."/>
            <person name="Nel W.J."/>
            <person name="Swalarsk-Parry B.S."/>
            <person name="Vaghefi N."/>
            <person name="Wilken P.M."/>
            <person name="An Z."/>
            <person name="de Beer Z.W."/>
            <person name="De Vos L."/>
            <person name="Chen L."/>
            <person name="Duong T.A."/>
            <person name="Gao Y."/>
            <person name="Hammerbacher A."/>
            <person name="Kikkert J.R."/>
            <person name="Li Y."/>
            <person name="Li H."/>
            <person name="Li K."/>
            <person name="Li Q."/>
            <person name="Liu X."/>
            <person name="Ma X."/>
            <person name="Naidoo K."/>
            <person name="Pethybridge S.J."/>
            <person name="Sun J."/>
            <person name="Steenkamp E.T."/>
            <person name="van der Nest M.A."/>
            <person name="van Wyk S."/>
            <person name="Wingfield M.J."/>
            <person name="Xiong C."/>
            <person name="Yue Q."/>
            <person name="Zhang X."/>
        </authorList>
    </citation>
    <scope>NUCLEOTIDE SEQUENCE [LARGE SCALE GENOMIC DNA]</scope>
    <source>
        <strain evidence="1 2">BP5796</strain>
    </source>
</reference>
<dbReference type="AlphaFoldDB" id="A0A3D8QPX8"/>
<proteinExistence type="predicted"/>
<dbReference type="Proteomes" id="UP000256328">
    <property type="component" value="Unassembled WGS sequence"/>
</dbReference>
<keyword evidence="2" id="KW-1185">Reference proteome</keyword>